<proteinExistence type="predicted"/>
<protein>
    <submittedName>
        <fullName evidence="1">Uncharacterized protein</fullName>
    </submittedName>
</protein>
<accession>C9LNL7</accession>
<comment type="caution">
    <text evidence="1">The sequence shown here is derived from an EMBL/GenBank/DDBJ whole genome shotgun (WGS) entry which is preliminary data.</text>
</comment>
<keyword evidence="2" id="KW-1185">Reference proteome</keyword>
<dbReference type="HOGENOM" id="CLU_2092924_0_0_9"/>
<reference evidence="1" key="1">
    <citation type="submission" date="2009-09" db="EMBL/GenBank/DDBJ databases">
        <authorList>
            <person name="Weinstock G."/>
            <person name="Sodergren E."/>
            <person name="Clifton S."/>
            <person name="Fulton L."/>
            <person name="Fulton B."/>
            <person name="Courtney L."/>
            <person name="Fronick C."/>
            <person name="Harrison M."/>
            <person name="Strong C."/>
            <person name="Farmer C."/>
            <person name="Delahaunty K."/>
            <person name="Markovic C."/>
            <person name="Hall O."/>
            <person name="Minx P."/>
            <person name="Tomlinson C."/>
            <person name="Mitreva M."/>
            <person name="Nelson J."/>
            <person name="Hou S."/>
            <person name="Wollam A."/>
            <person name="Pepin K.H."/>
            <person name="Johnson M."/>
            <person name="Bhonagiri V."/>
            <person name="Nash W.E."/>
            <person name="Warren W."/>
            <person name="Chinwalla A."/>
            <person name="Mardis E.R."/>
            <person name="Wilson R.K."/>
        </authorList>
    </citation>
    <scope>NUCLEOTIDE SEQUENCE [LARGE SCALE GENOMIC DNA]</scope>
    <source>
        <strain evidence="1">DSM 15470</strain>
    </source>
</reference>
<name>C9LNL7_9FIRM</name>
<dbReference type="STRING" id="592028.GCWU000321_01140"/>
<dbReference type="EMBL" id="ACIM02000001">
    <property type="protein sequence ID" value="EEW97153.1"/>
    <property type="molecule type" value="Genomic_DNA"/>
</dbReference>
<dbReference type="OrthoDB" id="1634492at2"/>
<dbReference type="RefSeq" id="WP_007070086.1">
    <property type="nucleotide sequence ID" value="NZ_GG698602.1"/>
</dbReference>
<evidence type="ECO:0000313" key="2">
    <source>
        <dbReference type="Proteomes" id="UP000004736"/>
    </source>
</evidence>
<sequence>MNMEKTTERYPIRYYSMITVAKDFISQANGSLVEGTADWKAADKELEKLKKLSEKHDCYATVVNSLTPYIFLLLETEEGKPYWQYMEMAGALHMFHFTDEESWVEAEKIIYENGGYMYRIKEIYLQRK</sequence>
<dbReference type="AlphaFoldDB" id="C9LNL7"/>
<dbReference type="Proteomes" id="UP000004736">
    <property type="component" value="Unassembled WGS sequence"/>
</dbReference>
<organism evidence="1 2">
    <name type="scientific">Dialister invisus DSM 15470</name>
    <dbReference type="NCBI Taxonomy" id="592028"/>
    <lineage>
        <taxon>Bacteria</taxon>
        <taxon>Bacillati</taxon>
        <taxon>Bacillota</taxon>
        <taxon>Negativicutes</taxon>
        <taxon>Veillonellales</taxon>
        <taxon>Veillonellaceae</taxon>
        <taxon>Dialister</taxon>
    </lineage>
</organism>
<evidence type="ECO:0000313" key="1">
    <source>
        <dbReference type="EMBL" id="EEW97153.1"/>
    </source>
</evidence>
<dbReference type="GeneID" id="78277796"/>
<gene>
    <name evidence="1" type="ORF">GCWU000321_01140</name>
</gene>